<comment type="caution">
    <text evidence="1">The sequence shown here is derived from an EMBL/GenBank/DDBJ whole genome shotgun (WGS) entry which is preliminary data.</text>
</comment>
<protein>
    <submittedName>
        <fullName evidence="1">Uncharacterized protein</fullName>
    </submittedName>
</protein>
<gene>
    <name evidence="1" type="ORF">B7463_g6847</name>
</gene>
<dbReference type="Proteomes" id="UP000258309">
    <property type="component" value="Unassembled WGS sequence"/>
</dbReference>
<proteinExistence type="predicted"/>
<feature type="non-terminal residue" evidence="1">
    <location>
        <position position="1"/>
    </location>
</feature>
<keyword evidence="2" id="KW-1185">Reference proteome</keyword>
<organism evidence="1 2">
    <name type="scientific">Scytalidium lignicola</name>
    <name type="common">Hyphomycete</name>
    <dbReference type="NCBI Taxonomy" id="5539"/>
    <lineage>
        <taxon>Eukaryota</taxon>
        <taxon>Fungi</taxon>
        <taxon>Dikarya</taxon>
        <taxon>Ascomycota</taxon>
        <taxon>Pezizomycotina</taxon>
        <taxon>Leotiomycetes</taxon>
        <taxon>Leotiomycetes incertae sedis</taxon>
        <taxon>Scytalidium</taxon>
    </lineage>
</organism>
<name>A0A3E2H800_SCYLI</name>
<feature type="non-terminal residue" evidence="1">
    <location>
        <position position="237"/>
    </location>
</feature>
<dbReference type="OrthoDB" id="5428040at2759"/>
<evidence type="ECO:0000313" key="1">
    <source>
        <dbReference type="EMBL" id="RFU29508.1"/>
    </source>
</evidence>
<reference evidence="1 2" key="1">
    <citation type="submission" date="2018-05" db="EMBL/GenBank/DDBJ databases">
        <title>Draft genome sequence of Scytalidium lignicola DSM 105466, a ubiquitous saprotrophic fungus.</title>
        <authorList>
            <person name="Buettner E."/>
            <person name="Gebauer A.M."/>
            <person name="Hofrichter M."/>
            <person name="Liers C."/>
            <person name="Kellner H."/>
        </authorList>
    </citation>
    <scope>NUCLEOTIDE SEQUENCE [LARGE SCALE GENOMIC DNA]</scope>
    <source>
        <strain evidence="1 2">DSM 105466</strain>
    </source>
</reference>
<dbReference type="AlphaFoldDB" id="A0A3E2H800"/>
<accession>A0A3E2H800</accession>
<sequence>MAGGLSSEFVADVLPANTSAGFEEPEDYGTAYLILNVTLGSAYTWDAVAGGTPASPPEYSENGEWLDLVYSKGELVLGVTVCYSAFRIADIPVSISSRFNRTEPVASFDSVNSIYTFSEIRNQLGQGPDPGSLQDRGVLELEEKPSWIADASDLPPVEPFVRDFANMQGPSGGGSGMTGNYTALLWQAISPSAQKPQFITPDPMHVWLVQEMVNTGASVAFALQSIITVLSSMAYYD</sequence>
<evidence type="ECO:0000313" key="2">
    <source>
        <dbReference type="Proteomes" id="UP000258309"/>
    </source>
</evidence>
<dbReference type="EMBL" id="NCSJ02000126">
    <property type="protein sequence ID" value="RFU29508.1"/>
    <property type="molecule type" value="Genomic_DNA"/>
</dbReference>